<dbReference type="Pfam" id="PF02844">
    <property type="entry name" value="GARS_N"/>
    <property type="match status" value="1"/>
</dbReference>
<dbReference type="GO" id="GO:0006189">
    <property type="term" value="P:'de novo' IMP biosynthetic process"/>
    <property type="evidence" value="ECO:0007669"/>
    <property type="project" value="UniProtKB-UniRule"/>
</dbReference>
<evidence type="ECO:0000256" key="9">
    <source>
        <dbReference type="ARBA" id="ARBA00038345"/>
    </source>
</evidence>
<comment type="catalytic activity">
    <reaction evidence="12">
        <text>5-phospho-beta-D-ribosylamine + glycine + ATP = N(1)-(5-phospho-beta-D-ribosyl)glycinamide + ADP + phosphate + H(+)</text>
        <dbReference type="Rhea" id="RHEA:17453"/>
        <dbReference type="ChEBI" id="CHEBI:15378"/>
        <dbReference type="ChEBI" id="CHEBI:30616"/>
        <dbReference type="ChEBI" id="CHEBI:43474"/>
        <dbReference type="ChEBI" id="CHEBI:57305"/>
        <dbReference type="ChEBI" id="CHEBI:58681"/>
        <dbReference type="ChEBI" id="CHEBI:143788"/>
        <dbReference type="ChEBI" id="CHEBI:456216"/>
        <dbReference type="EC" id="6.3.4.13"/>
    </reaction>
</comment>
<dbReference type="RefSeq" id="WP_015424192.1">
    <property type="nucleotide sequence ID" value="NC_020449.1"/>
</dbReference>
<accession>B0VJY0</accession>
<dbReference type="HAMAP" id="MF_00138">
    <property type="entry name" value="GARS"/>
    <property type="match status" value="1"/>
</dbReference>
<evidence type="ECO:0000256" key="13">
    <source>
        <dbReference type="PROSITE-ProRule" id="PRU00409"/>
    </source>
</evidence>
<sequence>MNILVIGSGGREHSIAECFAKSKQIKRVIVAPGNAGIALQYECANLQTQEEIYNFCVQNLIDLVFVGPEKPIADGLADYLNEKGVAVIAPVKFAAQLESSKIFAKNLMQEKGVPTAAFKIAKTIPQALEQIDYFGFPAVIKNDGLAGGKGVFVVKNPAEAQEALKKIHFSEKGVVVEEFLQGWEVSLFAITDGWEFKTTIFAQDHKQLYAGDKGPNTGGMGAYAPVYEAEKYRKQIEEEIINPVLMAMRELGHLYKGILYCGLMITKEGPKVMEFNCRLGDPEAQVVLPLLETDFVEICQAILQGEINLVELKFKNKTALGVVLASEGYPFAYNKGFPLSLPADLSGIYFSGVEKGENGLVTSGGRVLCAVGMGKDLNEAREEAYSKVQQITFKNRIFRQDIGLHKNTFYDNGDS</sequence>
<evidence type="ECO:0000259" key="14">
    <source>
        <dbReference type="PROSITE" id="PS50975"/>
    </source>
</evidence>
<keyword evidence="8 13" id="KW-0067">ATP-binding</keyword>
<keyword evidence="6 13" id="KW-0547">Nucleotide-binding</keyword>
<dbReference type="Gene3D" id="3.30.470.20">
    <property type="entry name" value="ATP-grasp fold, B domain"/>
    <property type="match status" value="1"/>
</dbReference>
<dbReference type="Gene3D" id="3.30.1490.20">
    <property type="entry name" value="ATP-grasp fold, A domain"/>
    <property type="match status" value="1"/>
</dbReference>
<dbReference type="Proteomes" id="UP000002019">
    <property type="component" value="Chromosome"/>
</dbReference>
<dbReference type="NCBIfam" id="TIGR00877">
    <property type="entry name" value="purD"/>
    <property type="match status" value="1"/>
</dbReference>
<dbReference type="InterPro" id="IPR013815">
    <property type="entry name" value="ATP_grasp_subdomain_1"/>
</dbReference>
<evidence type="ECO:0000256" key="1">
    <source>
        <dbReference type="ARBA" id="ARBA00001936"/>
    </source>
</evidence>
<feature type="domain" description="ATP-grasp" evidence="14">
    <location>
        <begin position="105"/>
        <end position="304"/>
    </location>
</feature>
<dbReference type="KEGG" id="caci:CLOAM0428"/>
<organism evidence="15 16">
    <name type="scientific">Cloacimonas acidaminovorans (strain Evry)</name>
    <dbReference type="NCBI Taxonomy" id="459349"/>
    <lineage>
        <taxon>Bacteria</taxon>
        <taxon>Pseudomonadati</taxon>
        <taxon>Candidatus Cloacimonadota</taxon>
        <taxon>Candidatus Cloacimonadia</taxon>
        <taxon>Candidatus Cloacimonadales</taxon>
        <taxon>Candidatus Cloacimonadaceae</taxon>
        <taxon>Candidatus Cloacimonas</taxon>
    </lineage>
</organism>
<dbReference type="InterPro" id="IPR000115">
    <property type="entry name" value="PRibGlycinamide_synth"/>
</dbReference>
<comment type="pathway">
    <text evidence="3 12">Purine metabolism; IMP biosynthesis via de novo pathway; N(1)-(5-phospho-D-ribosyl)glycinamide from 5-phospho-alpha-D-ribose 1-diphosphate: step 2/2.</text>
</comment>
<keyword evidence="7 12" id="KW-0658">Purine biosynthesis</keyword>
<evidence type="ECO:0000313" key="16">
    <source>
        <dbReference type="Proteomes" id="UP000002019"/>
    </source>
</evidence>
<dbReference type="SUPFAM" id="SSF51246">
    <property type="entry name" value="Rudiment single hybrid motif"/>
    <property type="match status" value="1"/>
</dbReference>
<dbReference type="InterPro" id="IPR011761">
    <property type="entry name" value="ATP-grasp"/>
</dbReference>
<name>B0VJY0_CLOAI</name>
<comment type="cofactor">
    <cofactor evidence="1">
        <name>Mn(2+)</name>
        <dbReference type="ChEBI" id="CHEBI:29035"/>
    </cofactor>
</comment>
<dbReference type="InterPro" id="IPR020561">
    <property type="entry name" value="PRibGlycinamid_synth_ATP-grasp"/>
</dbReference>
<dbReference type="InterPro" id="IPR016185">
    <property type="entry name" value="PreATP-grasp_dom_sf"/>
</dbReference>
<dbReference type="UniPathway" id="UPA00074">
    <property type="reaction ID" value="UER00125"/>
</dbReference>
<dbReference type="Gene3D" id="3.90.600.10">
    <property type="entry name" value="Phosphoribosylglycinamide synthetase, C-terminal domain"/>
    <property type="match status" value="1"/>
</dbReference>
<dbReference type="Pfam" id="PF01071">
    <property type="entry name" value="GARS_A"/>
    <property type="match status" value="1"/>
</dbReference>
<dbReference type="SMART" id="SM01210">
    <property type="entry name" value="GARS_C"/>
    <property type="match status" value="1"/>
</dbReference>
<dbReference type="PANTHER" id="PTHR43472:SF1">
    <property type="entry name" value="PHOSPHORIBOSYLAMINE--GLYCINE LIGASE, CHLOROPLASTIC"/>
    <property type="match status" value="1"/>
</dbReference>
<dbReference type="GO" id="GO:0046872">
    <property type="term" value="F:metal ion binding"/>
    <property type="evidence" value="ECO:0007669"/>
    <property type="project" value="InterPro"/>
</dbReference>
<protein>
    <recommendedName>
        <fullName evidence="4 12">Phosphoribosylamine--glycine ligase</fullName>
        <ecNumber evidence="4 12">6.3.4.13</ecNumber>
    </recommendedName>
    <alternativeName>
        <fullName evidence="12">GARS</fullName>
    </alternativeName>
    <alternativeName>
        <fullName evidence="10 12">Glycinamide ribonucleotide synthetase</fullName>
    </alternativeName>
    <alternativeName>
        <fullName evidence="11 12">Phosphoribosylglycinamide synthetase</fullName>
    </alternativeName>
</protein>
<evidence type="ECO:0000256" key="7">
    <source>
        <dbReference type="ARBA" id="ARBA00022755"/>
    </source>
</evidence>
<dbReference type="PROSITE" id="PS00184">
    <property type="entry name" value="GARS"/>
    <property type="match status" value="1"/>
</dbReference>
<evidence type="ECO:0000256" key="12">
    <source>
        <dbReference type="HAMAP-Rule" id="MF_00138"/>
    </source>
</evidence>
<evidence type="ECO:0000256" key="8">
    <source>
        <dbReference type="ARBA" id="ARBA00022840"/>
    </source>
</evidence>
<evidence type="ECO:0000256" key="11">
    <source>
        <dbReference type="ARBA" id="ARBA00042864"/>
    </source>
</evidence>
<dbReference type="OrthoDB" id="9807240at2"/>
<proteinExistence type="inferred from homology"/>
<dbReference type="GO" id="GO:0005524">
    <property type="term" value="F:ATP binding"/>
    <property type="evidence" value="ECO:0007669"/>
    <property type="project" value="UniProtKB-UniRule"/>
</dbReference>
<evidence type="ECO:0000256" key="6">
    <source>
        <dbReference type="ARBA" id="ARBA00022741"/>
    </source>
</evidence>
<dbReference type="AlphaFoldDB" id="B0VJY0"/>
<dbReference type="eggNOG" id="COG0151">
    <property type="taxonomic scope" value="Bacteria"/>
</dbReference>
<evidence type="ECO:0000313" key="15">
    <source>
        <dbReference type="EMBL" id="CAO80331.1"/>
    </source>
</evidence>
<dbReference type="GO" id="GO:0004637">
    <property type="term" value="F:phosphoribosylamine-glycine ligase activity"/>
    <property type="evidence" value="ECO:0007669"/>
    <property type="project" value="UniProtKB-UniRule"/>
</dbReference>
<dbReference type="InterPro" id="IPR020562">
    <property type="entry name" value="PRibGlycinamide_synth_N"/>
</dbReference>
<comment type="similarity">
    <text evidence="9 12">Belongs to the GARS family.</text>
</comment>
<dbReference type="InterPro" id="IPR020560">
    <property type="entry name" value="PRibGlycinamide_synth_C-dom"/>
</dbReference>
<dbReference type="InterPro" id="IPR037123">
    <property type="entry name" value="PRibGlycinamide_synth_C_sf"/>
</dbReference>
<dbReference type="SUPFAM" id="SSF56059">
    <property type="entry name" value="Glutathione synthetase ATP-binding domain-like"/>
    <property type="match status" value="1"/>
</dbReference>
<dbReference type="PROSITE" id="PS50975">
    <property type="entry name" value="ATP_GRASP"/>
    <property type="match status" value="1"/>
</dbReference>
<keyword evidence="5 12" id="KW-0436">Ligase</keyword>
<dbReference type="InterPro" id="IPR011054">
    <property type="entry name" value="Rudment_hybrid_motif"/>
</dbReference>
<evidence type="ECO:0000256" key="3">
    <source>
        <dbReference type="ARBA" id="ARBA00005174"/>
    </source>
</evidence>
<dbReference type="Pfam" id="PF02843">
    <property type="entry name" value="GARS_C"/>
    <property type="match status" value="1"/>
</dbReference>
<dbReference type="EMBL" id="CU466930">
    <property type="protein sequence ID" value="CAO80331.1"/>
    <property type="molecule type" value="Genomic_DNA"/>
</dbReference>
<evidence type="ECO:0000256" key="5">
    <source>
        <dbReference type="ARBA" id="ARBA00022598"/>
    </source>
</evidence>
<keyword evidence="16" id="KW-1185">Reference proteome</keyword>
<dbReference type="HOGENOM" id="CLU_027420_3_0_0"/>
<dbReference type="GO" id="GO:0009113">
    <property type="term" value="P:purine nucleobase biosynthetic process"/>
    <property type="evidence" value="ECO:0007669"/>
    <property type="project" value="InterPro"/>
</dbReference>
<comment type="cofactor">
    <cofactor evidence="2">
        <name>Mg(2+)</name>
        <dbReference type="ChEBI" id="CHEBI:18420"/>
    </cofactor>
</comment>
<dbReference type="InterPro" id="IPR020559">
    <property type="entry name" value="PRibGlycinamide_synth_CS"/>
</dbReference>
<dbReference type="EC" id="6.3.4.13" evidence="4 12"/>
<dbReference type="STRING" id="459349.CLOAM0428"/>
<dbReference type="SMART" id="SM01209">
    <property type="entry name" value="GARS_A"/>
    <property type="match status" value="1"/>
</dbReference>
<dbReference type="Gene3D" id="3.40.50.20">
    <property type="match status" value="1"/>
</dbReference>
<reference evidence="15 16" key="1">
    <citation type="journal article" date="2008" name="J. Bacteriol.">
        <title>'Candidatus Cloacamonas acidaminovorans': genome sequence reconstruction provides a first glimpse of a new bacterial division.</title>
        <authorList>
            <person name="Pelletier E."/>
            <person name="Kreimeyer A."/>
            <person name="Bocs S."/>
            <person name="Rouy Z."/>
            <person name="Gyapay G."/>
            <person name="Chouari R."/>
            <person name="Riviere D."/>
            <person name="Ganesan A."/>
            <person name="Daegelen P."/>
            <person name="Sghir A."/>
            <person name="Cohen G.N."/>
            <person name="Medigue C."/>
            <person name="Weissenbach J."/>
            <person name="Le Paslier D."/>
        </authorList>
    </citation>
    <scope>NUCLEOTIDE SEQUENCE [LARGE SCALE GENOMIC DNA]</scope>
    <source>
        <strain evidence="16">Evry</strain>
    </source>
</reference>
<gene>
    <name evidence="12 15" type="primary">purD</name>
    <name evidence="15" type="ordered locus">CLOAM0428</name>
</gene>
<dbReference type="PANTHER" id="PTHR43472">
    <property type="entry name" value="PHOSPHORIBOSYLAMINE--GLYCINE LIGASE"/>
    <property type="match status" value="1"/>
</dbReference>
<evidence type="ECO:0000256" key="4">
    <source>
        <dbReference type="ARBA" id="ARBA00013255"/>
    </source>
</evidence>
<evidence type="ECO:0000256" key="2">
    <source>
        <dbReference type="ARBA" id="ARBA00001946"/>
    </source>
</evidence>
<dbReference type="SUPFAM" id="SSF52440">
    <property type="entry name" value="PreATP-grasp domain"/>
    <property type="match status" value="1"/>
</dbReference>
<evidence type="ECO:0000256" key="10">
    <source>
        <dbReference type="ARBA" id="ARBA00042242"/>
    </source>
</evidence>